<evidence type="ECO:0000313" key="3">
    <source>
        <dbReference type="Proteomes" id="UP001210809"/>
    </source>
</evidence>
<reference evidence="2" key="1">
    <citation type="submission" date="2023-01" db="EMBL/GenBank/DDBJ databases">
        <title>Human gut microbiome strain richness.</title>
        <authorList>
            <person name="Chen-Liaw A."/>
        </authorList>
    </citation>
    <scope>NUCLEOTIDE SEQUENCE</scope>
    <source>
        <strain evidence="2">1001283st1_G1_1001283B150217_161031</strain>
    </source>
</reference>
<protein>
    <submittedName>
        <fullName evidence="2">Uncharacterized protein</fullName>
    </submittedName>
</protein>
<sequence>MKKFIIVILLLAVCGALVYFGYPEISKLINGEQTVTSSEADTASDISSADNSSGAQTSNVSAEGGNLGNTDSFALEITISEDKYFVNNHEIGIEELKSEIDGLEAGATIKINDEKSSLKAFNAVKDYLDEKKITYSVSDR</sequence>
<proteinExistence type="predicted"/>
<feature type="compositionally biased region" description="Polar residues" evidence="1">
    <location>
        <begin position="40"/>
        <end position="61"/>
    </location>
</feature>
<gene>
    <name evidence="2" type="ORF">PNE09_10225</name>
</gene>
<dbReference type="AlphaFoldDB" id="A0AAW6CY90"/>
<accession>A0AAW6CY90</accession>
<comment type="caution">
    <text evidence="2">The sequence shown here is derived from an EMBL/GenBank/DDBJ whole genome shotgun (WGS) entry which is preliminary data.</text>
</comment>
<dbReference type="EMBL" id="JAQLXW010000014">
    <property type="protein sequence ID" value="MDB8004436.1"/>
    <property type="molecule type" value="Genomic_DNA"/>
</dbReference>
<name>A0AAW6CY90_9FIRM</name>
<feature type="region of interest" description="Disordered" evidence="1">
    <location>
        <begin position="40"/>
        <end position="69"/>
    </location>
</feature>
<evidence type="ECO:0000256" key="1">
    <source>
        <dbReference type="SAM" id="MobiDB-lite"/>
    </source>
</evidence>
<evidence type="ECO:0000313" key="2">
    <source>
        <dbReference type="EMBL" id="MDB8004436.1"/>
    </source>
</evidence>
<dbReference type="Proteomes" id="UP001210809">
    <property type="component" value="Unassembled WGS sequence"/>
</dbReference>
<organism evidence="2 3">
    <name type="scientific">[Eubacterium] siraeum</name>
    <dbReference type="NCBI Taxonomy" id="39492"/>
    <lineage>
        <taxon>Bacteria</taxon>
        <taxon>Bacillati</taxon>
        <taxon>Bacillota</taxon>
        <taxon>Clostridia</taxon>
        <taxon>Eubacteriales</taxon>
        <taxon>Oscillospiraceae</taxon>
        <taxon>Oscillospiraceae incertae sedis</taxon>
    </lineage>
</organism>